<evidence type="ECO:0000256" key="1">
    <source>
        <dbReference type="ARBA" id="ARBA00007074"/>
    </source>
</evidence>
<dbReference type="Pfam" id="PF00877">
    <property type="entry name" value="NLPC_P60"/>
    <property type="match status" value="1"/>
</dbReference>
<keyword evidence="10" id="KW-1185">Reference proteome</keyword>
<keyword evidence="5" id="KW-0788">Thiol protease</keyword>
<dbReference type="OrthoDB" id="9813368at2"/>
<dbReference type="RefSeq" id="WP_151573859.1">
    <property type="nucleotide sequence ID" value="NZ_WBOT01000003.1"/>
</dbReference>
<dbReference type="SUPFAM" id="SSF54001">
    <property type="entry name" value="Cysteine proteinases"/>
    <property type="match status" value="1"/>
</dbReference>
<dbReference type="GO" id="GO:0006508">
    <property type="term" value="P:proteolysis"/>
    <property type="evidence" value="ECO:0007669"/>
    <property type="project" value="UniProtKB-KW"/>
</dbReference>
<evidence type="ECO:0000313" key="9">
    <source>
        <dbReference type="EMBL" id="KAB2332561.1"/>
    </source>
</evidence>
<feature type="domain" description="SLH" evidence="7">
    <location>
        <begin position="150"/>
        <end position="213"/>
    </location>
</feature>
<dbReference type="PANTHER" id="PTHR47053:SF1">
    <property type="entry name" value="MUREIN DD-ENDOPEPTIDASE MEPH-RELATED"/>
    <property type="match status" value="1"/>
</dbReference>
<evidence type="ECO:0008006" key="11">
    <source>
        <dbReference type="Google" id="ProtNLM"/>
    </source>
</evidence>
<evidence type="ECO:0000259" key="8">
    <source>
        <dbReference type="PROSITE" id="PS51935"/>
    </source>
</evidence>
<feature type="signal peptide" evidence="6">
    <location>
        <begin position="1"/>
        <end position="25"/>
    </location>
</feature>
<dbReference type="PROSITE" id="PS51272">
    <property type="entry name" value="SLH"/>
    <property type="match status" value="2"/>
</dbReference>
<proteinExistence type="inferred from homology"/>
<accession>A0A7V7RLA7</accession>
<feature type="domain" description="SLH" evidence="7">
    <location>
        <begin position="214"/>
        <end position="272"/>
    </location>
</feature>
<comment type="caution">
    <text evidence="9">The sequence shown here is derived from an EMBL/GenBank/DDBJ whole genome shotgun (WGS) entry which is preliminary data.</text>
</comment>
<dbReference type="AlphaFoldDB" id="A0A7V7RLA7"/>
<evidence type="ECO:0000256" key="5">
    <source>
        <dbReference type="ARBA" id="ARBA00022807"/>
    </source>
</evidence>
<name>A0A7V7RLA7_9BACI</name>
<comment type="similarity">
    <text evidence="1">Belongs to the peptidase C40 family.</text>
</comment>
<dbReference type="InterPro" id="IPR038765">
    <property type="entry name" value="Papain-like_cys_pep_sf"/>
</dbReference>
<evidence type="ECO:0000256" key="4">
    <source>
        <dbReference type="ARBA" id="ARBA00022801"/>
    </source>
</evidence>
<evidence type="ECO:0000313" key="10">
    <source>
        <dbReference type="Proteomes" id="UP000441354"/>
    </source>
</evidence>
<feature type="chain" id="PRO_5031527748" description="Hydrolase Nlp/P60" evidence="6">
    <location>
        <begin position="26"/>
        <end position="330"/>
    </location>
</feature>
<dbReference type="GO" id="GO:0008234">
    <property type="term" value="F:cysteine-type peptidase activity"/>
    <property type="evidence" value="ECO:0007669"/>
    <property type="project" value="UniProtKB-KW"/>
</dbReference>
<sequence>MRQKFSKVILLVLIFSVLPFTTAFAQSSQEEIIKNAKAQLGVPYLYGGTTPRGFDCSGFVWYVFGKAGYDLPRTSSSQYHAGTKVAKKDLQPGDLVFFERTYSKAGITHAGIYIGNNEFISATSSKGIKIDSLSSSYWGPKYYGATRILADEGFSDVSEKDLAFEAIYALSDSEIIQGFEDGTFRPDQAVTRGQAAAIINRVLKKTPKNISAFKDVPKGSRFAKDIAAIKELGIINGFKDGTFRPDAYMTRAEMAVILEGAFKLNEMKIAEANTSSYSDITPAYWAHDAIVTMSSIDSTTIFDTDRYYATHRATRAFFTAAIFNSMNVKK</sequence>
<organism evidence="9 10">
    <name type="scientific">Bacillus mesophilum</name>
    <dbReference type="NCBI Taxonomy" id="1071718"/>
    <lineage>
        <taxon>Bacteria</taxon>
        <taxon>Bacillati</taxon>
        <taxon>Bacillota</taxon>
        <taxon>Bacilli</taxon>
        <taxon>Bacillales</taxon>
        <taxon>Bacillaceae</taxon>
        <taxon>Bacillus</taxon>
    </lineage>
</organism>
<keyword evidence="4" id="KW-0378">Hydrolase</keyword>
<gene>
    <name evidence="9" type="ORF">F7732_10720</name>
</gene>
<dbReference type="PROSITE" id="PS51935">
    <property type="entry name" value="NLPC_P60"/>
    <property type="match status" value="1"/>
</dbReference>
<dbReference type="EMBL" id="WBOT01000003">
    <property type="protein sequence ID" value="KAB2332561.1"/>
    <property type="molecule type" value="Genomic_DNA"/>
</dbReference>
<keyword evidence="2" id="KW-0645">Protease</keyword>
<evidence type="ECO:0000256" key="3">
    <source>
        <dbReference type="ARBA" id="ARBA00022729"/>
    </source>
</evidence>
<evidence type="ECO:0000256" key="2">
    <source>
        <dbReference type="ARBA" id="ARBA00022670"/>
    </source>
</evidence>
<dbReference type="InterPro" id="IPR051202">
    <property type="entry name" value="Peptidase_C40"/>
</dbReference>
<evidence type="ECO:0000256" key="6">
    <source>
        <dbReference type="SAM" id="SignalP"/>
    </source>
</evidence>
<dbReference type="Gene3D" id="3.90.1720.10">
    <property type="entry name" value="endopeptidase domain like (from Nostoc punctiforme)"/>
    <property type="match status" value="1"/>
</dbReference>
<keyword evidence="3 6" id="KW-0732">Signal</keyword>
<dbReference type="InterPro" id="IPR000064">
    <property type="entry name" value="NLP_P60_dom"/>
</dbReference>
<evidence type="ECO:0000259" key="7">
    <source>
        <dbReference type="PROSITE" id="PS51272"/>
    </source>
</evidence>
<protein>
    <recommendedName>
        <fullName evidence="11">Hydrolase Nlp/P60</fullName>
    </recommendedName>
</protein>
<dbReference type="InterPro" id="IPR001119">
    <property type="entry name" value="SLH_dom"/>
</dbReference>
<feature type="domain" description="NlpC/P60" evidence="8">
    <location>
        <begin position="26"/>
        <end position="149"/>
    </location>
</feature>
<reference evidence="9 10" key="1">
    <citation type="journal article" date="2014" name="Arch. Microbiol.">
        <title>Bacillus mesophilum sp. nov., strain IITR-54T, a novel 4-chlorobiphenyl dechlorinating bacterium.</title>
        <authorList>
            <person name="Manickam N."/>
            <person name="Singh N.K."/>
            <person name="Bajaj A."/>
            <person name="Kumar R.M."/>
            <person name="Kaur G."/>
            <person name="Kaur N."/>
            <person name="Bala M."/>
            <person name="Kumar A."/>
            <person name="Mayilraj S."/>
        </authorList>
    </citation>
    <scope>NUCLEOTIDE SEQUENCE [LARGE SCALE GENOMIC DNA]</scope>
    <source>
        <strain evidence="9 10">IITR-54</strain>
    </source>
</reference>
<dbReference type="Pfam" id="PF00395">
    <property type="entry name" value="SLH"/>
    <property type="match status" value="2"/>
</dbReference>
<dbReference type="Proteomes" id="UP000441354">
    <property type="component" value="Unassembled WGS sequence"/>
</dbReference>
<dbReference type="PANTHER" id="PTHR47053">
    <property type="entry name" value="MUREIN DD-ENDOPEPTIDASE MEPH-RELATED"/>
    <property type="match status" value="1"/>
</dbReference>